<feature type="domain" description="N-acetyltransferase" evidence="1">
    <location>
        <begin position="7"/>
        <end position="166"/>
    </location>
</feature>
<sequence>MNCRAIRHLGDLTEAANHDQVWAYLDEATPTDQEPVAALIQEALDEQQRGDRLPFAIVDLTTGKAVGSISYIDISPIHHSLEIGWAWLTPSYWRTGAIREASHLLMRHAFNDLGAIRVAFKTDSRNTRSQQAIKGLGATEEGTFRNHRILRDGHVRHSIYYSVTTEDWPTVSRKLDADRTARGAPALG</sequence>
<dbReference type="RefSeq" id="WP_204942142.1">
    <property type="nucleotide sequence ID" value="NZ_JAFBBP010000001.1"/>
</dbReference>
<organism evidence="2 3">
    <name type="scientific">Micromonospora luteifusca</name>
    <dbReference type="NCBI Taxonomy" id="709860"/>
    <lineage>
        <taxon>Bacteria</taxon>
        <taxon>Bacillati</taxon>
        <taxon>Actinomycetota</taxon>
        <taxon>Actinomycetes</taxon>
        <taxon>Micromonosporales</taxon>
        <taxon>Micromonosporaceae</taxon>
        <taxon>Micromonospora</taxon>
    </lineage>
</organism>
<comment type="caution">
    <text evidence="2">The sequence shown here is derived from an EMBL/GenBank/DDBJ whole genome shotgun (WGS) entry which is preliminary data.</text>
</comment>
<dbReference type="PROSITE" id="PS51186">
    <property type="entry name" value="GNAT"/>
    <property type="match status" value="1"/>
</dbReference>
<evidence type="ECO:0000259" key="1">
    <source>
        <dbReference type="PROSITE" id="PS51186"/>
    </source>
</evidence>
<evidence type="ECO:0000313" key="2">
    <source>
        <dbReference type="EMBL" id="MBM7491002.1"/>
    </source>
</evidence>
<dbReference type="Proteomes" id="UP000764837">
    <property type="component" value="Unassembled WGS sequence"/>
</dbReference>
<dbReference type="Gene3D" id="3.40.630.30">
    <property type="match status" value="1"/>
</dbReference>
<dbReference type="PANTHER" id="PTHR43610:SF1">
    <property type="entry name" value="N-ACETYLTRANSFERASE DOMAIN-CONTAINING PROTEIN"/>
    <property type="match status" value="1"/>
</dbReference>
<dbReference type="InterPro" id="IPR016181">
    <property type="entry name" value="Acyl_CoA_acyltransferase"/>
</dbReference>
<dbReference type="SUPFAM" id="SSF55729">
    <property type="entry name" value="Acyl-CoA N-acyltransferases (Nat)"/>
    <property type="match status" value="1"/>
</dbReference>
<keyword evidence="3" id="KW-1185">Reference proteome</keyword>
<dbReference type="InterPro" id="IPR000182">
    <property type="entry name" value="GNAT_dom"/>
</dbReference>
<name>A0ABS2LSS5_9ACTN</name>
<reference evidence="2 3" key="1">
    <citation type="submission" date="2021-01" db="EMBL/GenBank/DDBJ databases">
        <title>Sequencing the genomes of 1000 actinobacteria strains.</title>
        <authorList>
            <person name="Klenk H.-P."/>
        </authorList>
    </citation>
    <scope>NUCLEOTIDE SEQUENCE [LARGE SCALE GENOMIC DNA]</scope>
    <source>
        <strain evidence="2 3">DSM 100204</strain>
    </source>
</reference>
<protein>
    <submittedName>
        <fullName evidence="2">RimJ/RimL family protein N-acetyltransferase</fullName>
    </submittedName>
</protein>
<proteinExistence type="predicted"/>
<dbReference type="PANTHER" id="PTHR43610">
    <property type="entry name" value="BLL6696 PROTEIN"/>
    <property type="match status" value="1"/>
</dbReference>
<gene>
    <name evidence="2" type="ORF">JOD64_002224</name>
</gene>
<evidence type="ECO:0000313" key="3">
    <source>
        <dbReference type="Proteomes" id="UP000764837"/>
    </source>
</evidence>
<accession>A0ABS2LSS5</accession>
<dbReference type="Pfam" id="PF13302">
    <property type="entry name" value="Acetyltransf_3"/>
    <property type="match status" value="1"/>
</dbReference>
<dbReference type="EMBL" id="JAFBBP010000001">
    <property type="protein sequence ID" value="MBM7491002.1"/>
    <property type="molecule type" value="Genomic_DNA"/>
</dbReference>